<dbReference type="InterPro" id="IPR027944">
    <property type="entry name" value="SEO_C"/>
</dbReference>
<gene>
    <name evidence="4" type="ORF">ACH5RR_035551</name>
</gene>
<protein>
    <recommendedName>
        <fullName evidence="6">Protein SIEVE ELEMENT OCCLUSION B-like</fullName>
    </recommendedName>
</protein>
<keyword evidence="5" id="KW-1185">Reference proteome</keyword>
<sequence>MASELVPSTRGQQIQPLQQLPQQLQPIQPLQQLQQQLQQLQPIQPSQPAPRPMGEIAPTTGGQQLNQPSNEIVPTTRGQPVSAMHALLGEVPAVKSDPTTTVPGILRNQPTNPIVPSSRSIQLMRGDRHLFSTSDDTAMTKQIRATHAPDGREFDVKPLLLIIEDIMHRATPTFLGAAAESQAHIDSWEDKAIHSGYSDILELLAYPINKTSSEIICKSSAGGDAHLITMALFQSLSSYAWEAKVTIAFAAFAVKYGEFWLVAQLYTTNPLAQSVAVLKELPEIMEHTVALKQKFEAVNNLIKAMLDVTQCIIKFKEIPSQYIKPESPEMVSAAAHIPTAVYWTVRSIVACSTILLNLIALGHEYIASAAESWELNSMAHRLANIKEHLERQMAFSNQIIDGKRLNDAYLALVRLFEISHIDNMKILKALIYSKEDQLPLYDGTNKRRASFDVLRRKHVLLLISDLDMSHEELSVLHQMYTESRQQPTRPESQYEVVWLPIVDGLSQWHDAKQKQFEFVQNNMPWYSVAHPTMLDPAAIKFIKENWGFTKKPQLVVLDPQGKESNRNALHMMWIWGSLAFPFTKAKEEALWKEETWRIELLADSIDHNLFLWVNENRYICLYGGEDIEWIRKFTTTARAVANAARIPLEMLYVGKSNPKERVRRNNSAIQVENLSHTLPDLTLIWFFWVRLESMWHSKVQHGMTVENDPIMQEIVTMLSFDGSEQGWAVFSRGSHEMAKGKGDTVYQCLSQFDRWKDKVVYPDGFVITLNEQLHELHTPHHCNRLILPGTTGQIPEKVVCAECGRPMERFIMYRCCTD</sequence>
<dbReference type="InterPro" id="IPR027942">
    <property type="entry name" value="SEO_N"/>
</dbReference>
<dbReference type="PANTHER" id="PTHR33232:SF20">
    <property type="entry name" value="PROTEIN SIEVE ELEMENT OCCLUSION B-LIKE"/>
    <property type="match status" value="1"/>
</dbReference>
<dbReference type="AlphaFoldDB" id="A0ABD2Y0J2"/>
<evidence type="ECO:0000259" key="3">
    <source>
        <dbReference type="Pfam" id="PF14577"/>
    </source>
</evidence>
<dbReference type="InterPro" id="IPR039299">
    <property type="entry name" value="SEOA"/>
</dbReference>
<feature type="domain" description="Sieve element occlusion C-terminal" evidence="3">
    <location>
        <begin position="586"/>
        <end position="817"/>
    </location>
</feature>
<evidence type="ECO:0000259" key="2">
    <source>
        <dbReference type="Pfam" id="PF14576"/>
    </source>
</evidence>
<evidence type="ECO:0000256" key="1">
    <source>
        <dbReference type="SAM" id="MobiDB-lite"/>
    </source>
</evidence>
<evidence type="ECO:0008006" key="6">
    <source>
        <dbReference type="Google" id="ProtNLM"/>
    </source>
</evidence>
<accession>A0ABD2Y0J2</accession>
<feature type="region of interest" description="Disordered" evidence="1">
    <location>
        <begin position="36"/>
        <end position="67"/>
    </location>
</feature>
<evidence type="ECO:0000313" key="5">
    <source>
        <dbReference type="Proteomes" id="UP001630127"/>
    </source>
</evidence>
<feature type="domain" description="Sieve element occlusion N-terminal" evidence="2">
    <location>
        <begin position="134"/>
        <end position="420"/>
    </location>
</feature>
<reference evidence="4 5" key="1">
    <citation type="submission" date="2024-11" db="EMBL/GenBank/DDBJ databases">
        <title>A near-complete genome assembly of Cinchona calisaya.</title>
        <authorList>
            <person name="Lian D.C."/>
            <person name="Zhao X.W."/>
            <person name="Wei L."/>
        </authorList>
    </citation>
    <scope>NUCLEOTIDE SEQUENCE [LARGE SCALE GENOMIC DNA]</scope>
    <source>
        <tissue evidence="4">Nenye</tissue>
    </source>
</reference>
<dbReference type="Pfam" id="PF14577">
    <property type="entry name" value="SEO_C"/>
    <property type="match status" value="1"/>
</dbReference>
<evidence type="ECO:0000313" key="4">
    <source>
        <dbReference type="EMBL" id="KAL3501102.1"/>
    </source>
</evidence>
<dbReference type="EMBL" id="JBJUIK010000015">
    <property type="protein sequence ID" value="KAL3501102.1"/>
    <property type="molecule type" value="Genomic_DNA"/>
</dbReference>
<dbReference type="Pfam" id="PF14576">
    <property type="entry name" value="SEO_N"/>
    <property type="match status" value="1"/>
</dbReference>
<dbReference type="Proteomes" id="UP001630127">
    <property type="component" value="Unassembled WGS sequence"/>
</dbReference>
<comment type="caution">
    <text evidence="4">The sequence shown here is derived from an EMBL/GenBank/DDBJ whole genome shotgun (WGS) entry which is preliminary data.</text>
</comment>
<name>A0ABD2Y0J2_9GENT</name>
<organism evidence="4 5">
    <name type="scientific">Cinchona calisaya</name>
    <dbReference type="NCBI Taxonomy" id="153742"/>
    <lineage>
        <taxon>Eukaryota</taxon>
        <taxon>Viridiplantae</taxon>
        <taxon>Streptophyta</taxon>
        <taxon>Embryophyta</taxon>
        <taxon>Tracheophyta</taxon>
        <taxon>Spermatophyta</taxon>
        <taxon>Magnoliopsida</taxon>
        <taxon>eudicotyledons</taxon>
        <taxon>Gunneridae</taxon>
        <taxon>Pentapetalae</taxon>
        <taxon>asterids</taxon>
        <taxon>lamiids</taxon>
        <taxon>Gentianales</taxon>
        <taxon>Rubiaceae</taxon>
        <taxon>Cinchonoideae</taxon>
        <taxon>Cinchoneae</taxon>
        <taxon>Cinchona</taxon>
    </lineage>
</organism>
<dbReference type="PANTHER" id="PTHR33232">
    <property type="entry name" value="PROTEIN SIEVE ELEMENT OCCLUSION B-LIKE"/>
    <property type="match status" value="1"/>
</dbReference>
<proteinExistence type="predicted"/>